<dbReference type="Gene3D" id="3.40.630.10">
    <property type="entry name" value="Zn peptidases"/>
    <property type="match status" value="1"/>
</dbReference>
<sequence length="101" mass="11005">MDALVQEVNGVATANHSCGHDPHSTIVLFLALAIASSGIRPKLTLRLIFQPAEEKGEGDLQMINDGAFENVTYLHALIYGMKILINTVILAAEEEKFTIKI</sequence>
<dbReference type="AlphaFoldDB" id="A0AAW7IF14"/>
<accession>A0AAW7IF14</accession>
<dbReference type="SUPFAM" id="SSF53187">
    <property type="entry name" value="Zn-dependent exopeptidases"/>
    <property type="match status" value="1"/>
</dbReference>
<organism evidence="1 2">
    <name type="scientific">Peribacillus simplex</name>
    <dbReference type="NCBI Taxonomy" id="1478"/>
    <lineage>
        <taxon>Bacteria</taxon>
        <taxon>Bacillati</taxon>
        <taxon>Bacillota</taxon>
        <taxon>Bacilli</taxon>
        <taxon>Bacillales</taxon>
        <taxon>Bacillaceae</taxon>
        <taxon>Peribacillus</taxon>
    </lineage>
</organism>
<dbReference type="GO" id="GO:0016787">
    <property type="term" value="F:hydrolase activity"/>
    <property type="evidence" value="ECO:0007669"/>
    <property type="project" value="InterPro"/>
</dbReference>
<dbReference type="PANTHER" id="PTHR11014:SF122">
    <property type="entry name" value="AMIDOHYDROLASE AMHX"/>
    <property type="match status" value="1"/>
</dbReference>
<name>A0AAW7IF14_9BACI</name>
<dbReference type="InterPro" id="IPR017439">
    <property type="entry name" value="Amidohydrolase"/>
</dbReference>
<reference evidence="1" key="1">
    <citation type="submission" date="2023-06" db="EMBL/GenBank/DDBJ databases">
        <title>Comparative genomics of Bacillaceae isolates and their secondary metabolite potential.</title>
        <authorList>
            <person name="Song L."/>
            <person name="Nielsen L.J."/>
            <person name="Mohite O."/>
            <person name="Xu X."/>
            <person name="Weber T."/>
            <person name="Kovacs A.T."/>
        </authorList>
    </citation>
    <scope>NUCLEOTIDE SEQUENCE</scope>
    <source>
        <strain evidence="1">D8_B_37</strain>
    </source>
</reference>
<comment type="caution">
    <text evidence="1">The sequence shown here is derived from an EMBL/GenBank/DDBJ whole genome shotgun (WGS) entry which is preliminary data.</text>
</comment>
<gene>
    <name evidence="1" type="ORF">QUF89_18445</name>
</gene>
<protein>
    <submittedName>
        <fullName evidence="1">M20/M25/M40 family metallo-hydrolase</fullName>
    </submittedName>
</protein>
<evidence type="ECO:0000313" key="2">
    <source>
        <dbReference type="Proteomes" id="UP001234602"/>
    </source>
</evidence>
<dbReference type="EMBL" id="JAUCEY010000008">
    <property type="protein sequence ID" value="MDM5454115.1"/>
    <property type="molecule type" value="Genomic_DNA"/>
</dbReference>
<proteinExistence type="predicted"/>
<dbReference type="InterPro" id="IPR002933">
    <property type="entry name" value="Peptidase_M20"/>
</dbReference>
<evidence type="ECO:0000313" key="1">
    <source>
        <dbReference type="EMBL" id="MDM5454115.1"/>
    </source>
</evidence>
<dbReference type="PANTHER" id="PTHR11014">
    <property type="entry name" value="PEPTIDASE M20 FAMILY MEMBER"/>
    <property type="match status" value="1"/>
</dbReference>
<dbReference type="Proteomes" id="UP001234602">
    <property type="component" value="Unassembled WGS sequence"/>
</dbReference>
<dbReference type="Pfam" id="PF01546">
    <property type="entry name" value="Peptidase_M20"/>
    <property type="match status" value="1"/>
</dbReference>
<dbReference type="RefSeq" id="WP_289320562.1">
    <property type="nucleotide sequence ID" value="NZ_JAUCEY010000008.1"/>
</dbReference>